<evidence type="ECO:0000313" key="3">
    <source>
        <dbReference type="Proteomes" id="UP001225906"/>
    </source>
</evidence>
<proteinExistence type="predicted"/>
<evidence type="ECO:0000313" key="2">
    <source>
        <dbReference type="EMBL" id="MDP8567304.1"/>
    </source>
</evidence>
<dbReference type="Pfam" id="PF23500">
    <property type="entry name" value="DUF7133"/>
    <property type="match status" value="1"/>
</dbReference>
<evidence type="ECO:0000259" key="1">
    <source>
        <dbReference type="Pfam" id="PF23500"/>
    </source>
</evidence>
<feature type="domain" description="DUF7133" evidence="1">
    <location>
        <begin position="172"/>
        <end position="409"/>
    </location>
</feature>
<accession>A0ABT9JRX8</accession>
<dbReference type="EMBL" id="JAVCAP010000012">
    <property type="protein sequence ID" value="MDP8567304.1"/>
    <property type="molecule type" value="Genomic_DNA"/>
</dbReference>
<reference evidence="3" key="1">
    <citation type="journal article" date="2019" name="Int. J. Syst. Evol. Microbiol.">
        <title>The Global Catalogue of Microorganisms (GCM) 10K type strain sequencing project: providing services to taxonomists for standard genome sequencing and annotation.</title>
        <authorList>
            <consortium name="The Broad Institute Genomics Platform"/>
            <consortium name="The Broad Institute Genome Sequencing Center for Infectious Disease"/>
            <person name="Wu L."/>
            <person name="Ma J."/>
        </authorList>
    </citation>
    <scope>NUCLEOTIDE SEQUENCE [LARGE SCALE GENOMIC DNA]</scope>
    <source>
        <strain evidence="3">VKM B-3159</strain>
    </source>
</reference>
<dbReference type="SUPFAM" id="SSF50952">
    <property type="entry name" value="Soluble quinoprotein glucose dehydrogenase"/>
    <property type="match status" value="1"/>
</dbReference>
<dbReference type="InterPro" id="IPR011042">
    <property type="entry name" value="6-blade_b-propeller_TolB-like"/>
</dbReference>
<name>A0ABT9JRX8_9PROT</name>
<dbReference type="Proteomes" id="UP001225906">
    <property type="component" value="Unassembled WGS sequence"/>
</dbReference>
<gene>
    <name evidence="2" type="ORF">Q9291_05545</name>
</gene>
<protein>
    <submittedName>
        <fullName evidence="2">Sorbosone dehydrogenase family protein</fullName>
    </submittedName>
</protein>
<sequence>MLTAQSAFNLWVDSRAISTLLNDDPLSESMYMNIKFWMTLPALSARVPPKVPVRMVGALLTIGLTGCAQPAKLPEAAGFGPDPDLSSYHPSWFPTIQVAKAVGWPDGEKPLAAPGTRVSAFASGLQHPRWLYELPNGDVLVAETNHTETSEEFSLKRWIASKFMADGGAAAESPDRITLLRDTDGDGTADERHAFIQNLHAPFGMALVGNTFYVGNANALVKFPYEEGQTEITAAATKVTDLPAGLNHHWTKNILASQDGSKIYVAVGSNSNVGENGMEIEKERAAILEVDPNTGERVLFATGLRNPNGMVWEPDSGALWVVVNERDELGSDLVPDYMTSVKKDGFYGWPYSYYGQHVDDRIQPAKPELVAKAIPPDYALGAHTASLGLAVARGNTLPEKFRNGMFIGQHGSWNRMPYSGYKVIFVPFEDGKPAGEPLDVLSDFLNKEGEAKGRPVGVLVDKKGHLLVADDVGNVIWNVQADRQYPVR</sequence>
<dbReference type="InterPro" id="IPR055557">
    <property type="entry name" value="DUF7133"/>
</dbReference>
<organism evidence="2 3">
    <name type="scientific">Methylophilus aquaticus</name>
    <dbReference type="NCBI Taxonomy" id="1971610"/>
    <lineage>
        <taxon>Bacteria</taxon>
        <taxon>Pseudomonadati</taxon>
        <taxon>Pseudomonadota</taxon>
        <taxon>Betaproteobacteria</taxon>
        <taxon>Nitrosomonadales</taxon>
        <taxon>Methylophilaceae</taxon>
        <taxon>Methylophilus</taxon>
    </lineage>
</organism>
<dbReference type="PANTHER" id="PTHR19328">
    <property type="entry name" value="HEDGEHOG-INTERACTING PROTEIN"/>
    <property type="match status" value="1"/>
</dbReference>
<keyword evidence="3" id="KW-1185">Reference proteome</keyword>
<dbReference type="Gene3D" id="2.120.10.30">
    <property type="entry name" value="TolB, C-terminal domain"/>
    <property type="match status" value="1"/>
</dbReference>
<dbReference type="InterPro" id="IPR011041">
    <property type="entry name" value="Quinoprot_gluc/sorb_DH_b-prop"/>
</dbReference>
<comment type="caution">
    <text evidence="2">The sequence shown here is derived from an EMBL/GenBank/DDBJ whole genome shotgun (WGS) entry which is preliminary data.</text>
</comment>
<dbReference type="PANTHER" id="PTHR19328:SF55">
    <property type="entry name" value="BLR6566 PROTEIN"/>
    <property type="match status" value="1"/>
</dbReference>